<accession>A0A7Y6A0Q8</accession>
<organism evidence="7 8">
    <name type="scientific">Cellulomonas humilata</name>
    <dbReference type="NCBI Taxonomy" id="144055"/>
    <lineage>
        <taxon>Bacteria</taxon>
        <taxon>Bacillati</taxon>
        <taxon>Actinomycetota</taxon>
        <taxon>Actinomycetes</taxon>
        <taxon>Micrococcales</taxon>
        <taxon>Cellulomonadaceae</taxon>
        <taxon>Cellulomonas</taxon>
    </lineage>
</organism>
<dbReference type="EC" id="3.2.2.21" evidence="2"/>
<dbReference type="Gene3D" id="1.10.1670.10">
    <property type="entry name" value="Helix-hairpin-Helix base-excision DNA repair enzymes (C-terminal)"/>
    <property type="match status" value="1"/>
</dbReference>
<name>A0A7Y6A0Q8_9CELL</name>
<dbReference type="CDD" id="cd00056">
    <property type="entry name" value="ENDO3c"/>
    <property type="match status" value="1"/>
</dbReference>
<sequence length="277" mass="28796">MSPTLVVRRPFDPTPALASLVAHAVPGVETVEGCTVRRAVRLGGTLALVEVTLGPDRIDVSASAGSPAELRELADRWFGLADDLAVVHAALGDDLLIGPLVRSRPGLRILGHPDGFEAAATTVLGQQVSLAAARTFGGRLAAAYGHPGPGGLTVYPSPAELAAVDPVELQAAVRVTHSRARTLHALAQACADGLTLAPGAEDVRPRLLALPGIGPWTADYLALRVLGDRDAMPVGDLVLRRALDVPDAAAVARAAESWRPWRAYASAHLWAATAYAL</sequence>
<dbReference type="AlphaFoldDB" id="A0A7Y6A0Q8"/>
<dbReference type="GO" id="GO:0008725">
    <property type="term" value="F:DNA-3-methyladenine glycosylase activity"/>
    <property type="evidence" value="ECO:0007669"/>
    <property type="project" value="TreeGrafter"/>
</dbReference>
<evidence type="ECO:0000256" key="4">
    <source>
        <dbReference type="ARBA" id="ARBA00023204"/>
    </source>
</evidence>
<dbReference type="SMART" id="SM01009">
    <property type="entry name" value="AlkA_N"/>
    <property type="match status" value="1"/>
</dbReference>
<keyword evidence="4" id="KW-0234">DNA repair</keyword>
<dbReference type="GO" id="GO:0032993">
    <property type="term" value="C:protein-DNA complex"/>
    <property type="evidence" value="ECO:0007669"/>
    <property type="project" value="TreeGrafter"/>
</dbReference>
<evidence type="ECO:0000256" key="3">
    <source>
        <dbReference type="ARBA" id="ARBA00022763"/>
    </source>
</evidence>
<dbReference type="EMBL" id="JABMCI010000058">
    <property type="protein sequence ID" value="NUU17028.1"/>
    <property type="molecule type" value="Genomic_DNA"/>
</dbReference>
<dbReference type="GO" id="GO:0006307">
    <property type="term" value="P:DNA alkylation repair"/>
    <property type="evidence" value="ECO:0007669"/>
    <property type="project" value="TreeGrafter"/>
</dbReference>
<evidence type="ECO:0000259" key="5">
    <source>
        <dbReference type="SMART" id="SM00478"/>
    </source>
</evidence>
<dbReference type="SUPFAM" id="SSF48150">
    <property type="entry name" value="DNA-glycosylase"/>
    <property type="match status" value="1"/>
</dbReference>
<dbReference type="GO" id="GO:0032131">
    <property type="term" value="F:alkylated DNA binding"/>
    <property type="evidence" value="ECO:0007669"/>
    <property type="project" value="TreeGrafter"/>
</dbReference>
<dbReference type="Gene3D" id="3.30.310.20">
    <property type="entry name" value="DNA-3-methyladenine glycosylase AlkA, N-terminal domain"/>
    <property type="match status" value="1"/>
</dbReference>
<protein>
    <recommendedName>
        <fullName evidence="2">DNA-3-methyladenine glycosylase II</fullName>
        <ecNumber evidence="2">3.2.2.21</ecNumber>
    </recommendedName>
</protein>
<dbReference type="Proteomes" id="UP000565724">
    <property type="component" value="Unassembled WGS sequence"/>
</dbReference>
<keyword evidence="8" id="KW-1185">Reference proteome</keyword>
<dbReference type="Gene3D" id="1.10.340.30">
    <property type="entry name" value="Hypothetical protein, domain 2"/>
    <property type="match status" value="1"/>
</dbReference>
<feature type="domain" description="HhH-GPD" evidence="5">
    <location>
        <begin position="124"/>
        <end position="274"/>
    </location>
</feature>
<comment type="catalytic activity">
    <reaction evidence="1">
        <text>Hydrolysis of alkylated DNA, releasing 3-methyladenine, 3-methylguanine, 7-methylguanine and 7-methyladenine.</text>
        <dbReference type="EC" id="3.2.2.21"/>
    </reaction>
</comment>
<dbReference type="PANTHER" id="PTHR43003:SF13">
    <property type="entry name" value="DNA-3-METHYLADENINE GLYCOSYLASE 2"/>
    <property type="match status" value="1"/>
</dbReference>
<keyword evidence="3" id="KW-0227">DNA damage</keyword>
<dbReference type="Pfam" id="PF00730">
    <property type="entry name" value="HhH-GPD"/>
    <property type="match status" value="1"/>
</dbReference>
<comment type="caution">
    <text evidence="7">The sequence shown here is derived from an EMBL/GenBank/DDBJ whole genome shotgun (WGS) entry which is preliminary data.</text>
</comment>
<dbReference type="Pfam" id="PF06029">
    <property type="entry name" value="AlkA_N"/>
    <property type="match status" value="1"/>
</dbReference>
<dbReference type="RefSeq" id="WP_175346907.1">
    <property type="nucleotide sequence ID" value="NZ_JABMCI010000058.1"/>
</dbReference>
<feature type="domain" description="DNA-3-methyladenine glycosylase AlkA N-terminal" evidence="6">
    <location>
        <begin position="4"/>
        <end position="114"/>
    </location>
</feature>
<evidence type="ECO:0000313" key="7">
    <source>
        <dbReference type="EMBL" id="NUU17028.1"/>
    </source>
</evidence>
<dbReference type="GO" id="GO:0006285">
    <property type="term" value="P:base-excision repair, AP site formation"/>
    <property type="evidence" value="ECO:0007669"/>
    <property type="project" value="TreeGrafter"/>
</dbReference>
<evidence type="ECO:0000256" key="1">
    <source>
        <dbReference type="ARBA" id="ARBA00000086"/>
    </source>
</evidence>
<dbReference type="SUPFAM" id="SSF55945">
    <property type="entry name" value="TATA-box binding protein-like"/>
    <property type="match status" value="1"/>
</dbReference>
<proteinExistence type="predicted"/>
<evidence type="ECO:0000259" key="6">
    <source>
        <dbReference type="SMART" id="SM01009"/>
    </source>
</evidence>
<dbReference type="InterPro" id="IPR003265">
    <property type="entry name" value="HhH-GPD_domain"/>
</dbReference>
<reference evidence="7 8" key="1">
    <citation type="submission" date="2020-05" db="EMBL/GenBank/DDBJ databases">
        <title>Genome Sequencing of Type Strains.</title>
        <authorList>
            <person name="Lemaire J.F."/>
            <person name="Inderbitzin P."/>
            <person name="Gregorio O.A."/>
            <person name="Collins S.B."/>
            <person name="Wespe N."/>
            <person name="Knight-Connoni V."/>
        </authorList>
    </citation>
    <scope>NUCLEOTIDE SEQUENCE [LARGE SCALE GENOMIC DNA]</scope>
    <source>
        <strain evidence="7 8">ATCC 25174</strain>
    </source>
</reference>
<dbReference type="InterPro" id="IPR051912">
    <property type="entry name" value="Alkylbase_DNA_Glycosylase/TA"/>
</dbReference>
<dbReference type="GO" id="GO:0043916">
    <property type="term" value="F:DNA-7-methylguanine glycosylase activity"/>
    <property type="evidence" value="ECO:0007669"/>
    <property type="project" value="TreeGrafter"/>
</dbReference>
<gene>
    <name evidence="7" type="ORF">HP550_07175</name>
</gene>
<evidence type="ECO:0000313" key="8">
    <source>
        <dbReference type="Proteomes" id="UP000565724"/>
    </source>
</evidence>
<dbReference type="PANTHER" id="PTHR43003">
    <property type="entry name" value="DNA-3-METHYLADENINE GLYCOSYLASE"/>
    <property type="match status" value="1"/>
</dbReference>
<dbReference type="InterPro" id="IPR011257">
    <property type="entry name" value="DNA_glycosylase"/>
</dbReference>
<dbReference type="SMART" id="SM00478">
    <property type="entry name" value="ENDO3c"/>
    <property type="match status" value="1"/>
</dbReference>
<dbReference type="InterPro" id="IPR037046">
    <property type="entry name" value="AlkA_N_sf"/>
</dbReference>
<dbReference type="InterPro" id="IPR023170">
    <property type="entry name" value="HhH_base_excis_C"/>
</dbReference>
<evidence type="ECO:0000256" key="2">
    <source>
        <dbReference type="ARBA" id="ARBA00012000"/>
    </source>
</evidence>
<dbReference type="GO" id="GO:0005737">
    <property type="term" value="C:cytoplasm"/>
    <property type="evidence" value="ECO:0007669"/>
    <property type="project" value="TreeGrafter"/>
</dbReference>
<dbReference type="InterPro" id="IPR010316">
    <property type="entry name" value="AlkA_N"/>
</dbReference>